<evidence type="ECO:0000256" key="1">
    <source>
        <dbReference type="SAM" id="SignalP"/>
    </source>
</evidence>
<reference evidence="2 3" key="1">
    <citation type="submission" date="2016-03" db="EMBL/GenBank/DDBJ databases">
        <title>Comparative genomics of Pseudogymnoascus destructans, the fungus causing white-nose syndrome of bats.</title>
        <authorList>
            <person name="Palmer J.M."/>
            <person name="Drees K.P."/>
            <person name="Foster J.T."/>
            <person name="Lindner D.L."/>
        </authorList>
    </citation>
    <scope>NUCLEOTIDE SEQUENCE [LARGE SCALE GENOMIC DNA]</scope>
    <source>
        <strain evidence="2 3">UAMH 10579</strain>
    </source>
</reference>
<reference evidence="3" key="2">
    <citation type="journal article" date="2018" name="Nat. Commun.">
        <title>Extreme sensitivity to ultraviolet light in the fungal pathogen causing white-nose syndrome of bats.</title>
        <authorList>
            <person name="Palmer J.M."/>
            <person name="Drees K.P."/>
            <person name="Foster J.T."/>
            <person name="Lindner D.L."/>
        </authorList>
    </citation>
    <scope>NUCLEOTIDE SEQUENCE [LARGE SCALE GENOMIC DNA]</scope>
    <source>
        <strain evidence="3">UAMH 10579</strain>
    </source>
</reference>
<sequence>MHFAKYLSFVAMALTGANALGGVLECDFDLFPPGRTPTIADGAKLFTFACIKVFGCEHSLAPTISGEQFIGACLNCPTKADDIVYGGCLLSLED</sequence>
<gene>
    <name evidence="2" type="ORF">VE01_05745</name>
</gene>
<proteinExistence type="predicted"/>
<dbReference type="GeneID" id="84234252"/>
<keyword evidence="1" id="KW-0732">Signal</keyword>
<evidence type="ECO:0000313" key="3">
    <source>
        <dbReference type="Proteomes" id="UP000091956"/>
    </source>
</evidence>
<name>A0A1B8GKC9_9PEZI</name>
<dbReference type="RefSeq" id="XP_059319675.1">
    <property type="nucleotide sequence ID" value="XM_059463731.1"/>
</dbReference>
<feature type="chain" id="PRO_5015134748" evidence="1">
    <location>
        <begin position="20"/>
        <end position="94"/>
    </location>
</feature>
<evidence type="ECO:0000313" key="2">
    <source>
        <dbReference type="EMBL" id="OBT96315.2"/>
    </source>
</evidence>
<organism evidence="2 3">
    <name type="scientific">Pseudogymnoascus verrucosus</name>
    <dbReference type="NCBI Taxonomy" id="342668"/>
    <lineage>
        <taxon>Eukaryota</taxon>
        <taxon>Fungi</taxon>
        <taxon>Dikarya</taxon>
        <taxon>Ascomycota</taxon>
        <taxon>Pezizomycotina</taxon>
        <taxon>Leotiomycetes</taxon>
        <taxon>Thelebolales</taxon>
        <taxon>Thelebolaceae</taxon>
        <taxon>Pseudogymnoascus</taxon>
    </lineage>
</organism>
<feature type="signal peptide" evidence="1">
    <location>
        <begin position="1"/>
        <end position="19"/>
    </location>
</feature>
<dbReference type="Proteomes" id="UP000091956">
    <property type="component" value="Unassembled WGS sequence"/>
</dbReference>
<protein>
    <submittedName>
        <fullName evidence="2">Uncharacterized protein</fullName>
    </submittedName>
</protein>
<dbReference type="AlphaFoldDB" id="A0A1B8GKC9"/>
<accession>A0A1B8GKC9</accession>
<keyword evidence="3" id="KW-1185">Reference proteome</keyword>
<dbReference type="EMBL" id="KV460229">
    <property type="protein sequence ID" value="OBT96315.2"/>
    <property type="molecule type" value="Genomic_DNA"/>
</dbReference>